<sequence length="397" mass="44556">MGSAIAGTDEPLSPIGRLFLREDFYEFANLLVGLEKPIDLEASRLEIENSLLIKHPRFGSLLLRDKNGKEYWRKTQVDLDRHFIVLADRVGEGDDEEEIVNQYMADLAVSSPLSTNKPLWECHFLLAHKCVAMRFHHALGDGISLASLLSAVFRKLNDQSPTTVMPSTSSLSKKSQDKSKAWMFVMVVVKKSVTDATINDVFFAILSSGLSRYLHHRSISVQDGLQLTGIGMVNLRQEPGLQEISNMMKSFSRSRWGNHIGVHLLPLYYPMGVASPLDYLRRAMDILTKKKLSIEAIARHLCYKLICNTTFGISNVVGFQDKMSFAGNPIKYMRTNTSALPQVDACRQIQVHMTSYAGRADMQILVAKDIIPDPKFLAKCFEDSLLEMKDAAIKLQS</sequence>
<keyword evidence="7" id="KW-0012">Acyltransferase</keyword>
<dbReference type="SUPFAM" id="SSF52777">
    <property type="entry name" value="CoA-dependent acyltransferases"/>
    <property type="match status" value="1"/>
</dbReference>
<gene>
    <name evidence="13" type="ORF">RJ641_013637</name>
</gene>
<comment type="pathway">
    <text evidence="3">Glycerolipid metabolism; triacylglycerol biosynthesis.</text>
</comment>
<dbReference type="Proteomes" id="UP001370490">
    <property type="component" value="Unassembled WGS sequence"/>
</dbReference>
<proteinExistence type="inferred from homology"/>
<evidence type="ECO:0000256" key="8">
    <source>
        <dbReference type="ARBA" id="ARBA00024360"/>
    </source>
</evidence>
<comment type="caution">
    <text evidence="13">The sequence shown here is derived from an EMBL/GenBank/DDBJ whole genome shotgun (WGS) entry which is preliminary data.</text>
</comment>
<evidence type="ECO:0000256" key="7">
    <source>
        <dbReference type="ARBA" id="ARBA00023315"/>
    </source>
</evidence>
<dbReference type="PANTHER" id="PTHR31650:SF41">
    <property type="entry name" value="O-ACYLTRANSFERASE WSD1-LIKE ISOFORM X1"/>
    <property type="match status" value="1"/>
</dbReference>
<evidence type="ECO:0000259" key="11">
    <source>
        <dbReference type="Pfam" id="PF03007"/>
    </source>
</evidence>
<evidence type="ECO:0000256" key="2">
    <source>
        <dbReference type="ARBA" id="ARBA00004586"/>
    </source>
</evidence>
<name>A0AAN8WGH8_9MAGN</name>
<dbReference type="AlphaFoldDB" id="A0AAN8WGH8"/>
<evidence type="ECO:0000313" key="13">
    <source>
        <dbReference type="EMBL" id="KAK6946093.1"/>
    </source>
</evidence>
<dbReference type="Pfam" id="PF06974">
    <property type="entry name" value="WS_DGAT_C"/>
    <property type="match status" value="1"/>
</dbReference>
<feature type="domain" description="O-acyltransferase WSD1-like N-terminal" evidence="11">
    <location>
        <begin position="68"/>
        <end position="181"/>
    </location>
</feature>
<keyword evidence="5" id="KW-0808">Transferase</keyword>
<evidence type="ECO:0000256" key="4">
    <source>
        <dbReference type="ARBA" id="ARBA00005189"/>
    </source>
</evidence>
<evidence type="ECO:0000256" key="3">
    <source>
        <dbReference type="ARBA" id="ARBA00004771"/>
    </source>
</evidence>
<protein>
    <submittedName>
        <fullName evidence="13">O-acyltransferase, WSD1-like, N-terminal</fullName>
    </submittedName>
</protein>
<dbReference type="Pfam" id="PF03007">
    <property type="entry name" value="WS_DGAT_cat"/>
    <property type="match status" value="1"/>
</dbReference>
<evidence type="ECO:0000256" key="5">
    <source>
        <dbReference type="ARBA" id="ARBA00022679"/>
    </source>
</evidence>
<dbReference type="GO" id="GO:0005886">
    <property type="term" value="C:plasma membrane"/>
    <property type="evidence" value="ECO:0007669"/>
    <property type="project" value="UniProtKB-SubCell"/>
</dbReference>
<dbReference type="EMBL" id="JBAMMX010000002">
    <property type="protein sequence ID" value="KAK6946093.1"/>
    <property type="molecule type" value="Genomic_DNA"/>
</dbReference>
<dbReference type="GO" id="GO:0004144">
    <property type="term" value="F:diacylglycerol O-acyltransferase activity"/>
    <property type="evidence" value="ECO:0007669"/>
    <property type="project" value="UniProtKB-EC"/>
</dbReference>
<evidence type="ECO:0000313" key="14">
    <source>
        <dbReference type="Proteomes" id="UP001370490"/>
    </source>
</evidence>
<feature type="domain" description="O-acyltransferase WSD1 C-terminal" evidence="12">
    <location>
        <begin position="296"/>
        <end position="389"/>
    </location>
</feature>
<keyword evidence="14" id="KW-1185">Reference proteome</keyword>
<evidence type="ECO:0000256" key="6">
    <source>
        <dbReference type="ARBA" id="ARBA00022824"/>
    </source>
</evidence>
<reference evidence="13 14" key="1">
    <citation type="submission" date="2023-12" db="EMBL/GenBank/DDBJ databases">
        <title>A high-quality genome assembly for Dillenia turbinata (Dilleniales).</title>
        <authorList>
            <person name="Chanderbali A."/>
        </authorList>
    </citation>
    <scope>NUCLEOTIDE SEQUENCE [LARGE SCALE GENOMIC DNA]</scope>
    <source>
        <strain evidence="13">LSX21</strain>
        <tissue evidence="13">Leaf</tissue>
    </source>
</reference>
<evidence type="ECO:0000256" key="9">
    <source>
        <dbReference type="ARBA" id="ARBA00047604"/>
    </source>
</evidence>
<dbReference type="GO" id="GO:0047196">
    <property type="term" value="F:long-chain-alcohol O-fatty-acyltransferase activity"/>
    <property type="evidence" value="ECO:0007669"/>
    <property type="project" value="UniProtKB-EC"/>
</dbReference>
<comment type="catalytic activity">
    <reaction evidence="9">
        <text>a long chain fatty alcohol + a fatty acyl-CoA = a long-chain alcohol wax ester + CoA</text>
        <dbReference type="Rhea" id="RHEA:38443"/>
        <dbReference type="ChEBI" id="CHEBI:17135"/>
        <dbReference type="ChEBI" id="CHEBI:57287"/>
        <dbReference type="ChEBI" id="CHEBI:77636"/>
        <dbReference type="ChEBI" id="CHEBI:235323"/>
        <dbReference type="EC" id="2.3.1.75"/>
    </reaction>
</comment>
<dbReference type="InterPro" id="IPR004255">
    <property type="entry name" value="O-acyltransferase_WSD1_N"/>
</dbReference>
<evidence type="ECO:0000256" key="1">
    <source>
        <dbReference type="ARBA" id="ARBA00004162"/>
    </source>
</evidence>
<evidence type="ECO:0000256" key="10">
    <source>
        <dbReference type="ARBA" id="ARBA00048109"/>
    </source>
</evidence>
<dbReference type="GO" id="GO:0019432">
    <property type="term" value="P:triglyceride biosynthetic process"/>
    <property type="evidence" value="ECO:0007669"/>
    <property type="project" value="TreeGrafter"/>
</dbReference>
<organism evidence="13 14">
    <name type="scientific">Dillenia turbinata</name>
    <dbReference type="NCBI Taxonomy" id="194707"/>
    <lineage>
        <taxon>Eukaryota</taxon>
        <taxon>Viridiplantae</taxon>
        <taxon>Streptophyta</taxon>
        <taxon>Embryophyta</taxon>
        <taxon>Tracheophyta</taxon>
        <taxon>Spermatophyta</taxon>
        <taxon>Magnoliopsida</taxon>
        <taxon>eudicotyledons</taxon>
        <taxon>Gunneridae</taxon>
        <taxon>Pentapetalae</taxon>
        <taxon>Dilleniales</taxon>
        <taxon>Dilleniaceae</taxon>
        <taxon>Dillenia</taxon>
    </lineage>
</organism>
<comment type="catalytic activity">
    <reaction evidence="10">
        <text>an acyl-CoA + a 1,2-diacyl-sn-glycerol = a triacyl-sn-glycerol + CoA</text>
        <dbReference type="Rhea" id="RHEA:10868"/>
        <dbReference type="ChEBI" id="CHEBI:17815"/>
        <dbReference type="ChEBI" id="CHEBI:57287"/>
        <dbReference type="ChEBI" id="CHEBI:58342"/>
        <dbReference type="ChEBI" id="CHEBI:64615"/>
        <dbReference type="EC" id="2.3.1.20"/>
    </reaction>
</comment>
<dbReference type="PANTHER" id="PTHR31650">
    <property type="entry name" value="O-ACYLTRANSFERASE (WSD1-LIKE) FAMILY PROTEIN"/>
    <property type="match status" value="1"/>
</dbReference>
<evidence type="ECO:0000259" key="12">
    <source>
        <dbReference type="Pfam" id="PF06974"/>
    </source>
</evidence>
<dbReference type="InterPro" id="IPR009721">
    <property type="entry name" value="O-acyltransferase_WSD1_C"/>
</dbReference>
<dbReference type="GO" id="GO:0005789">
    <property type="term" value="C:endoplasmic reticulum membrane"/>
    <property type="evidence" value="ECO:0007669"/>
    <property type="project" value="UniProtKB-SubCell"/>
</dbReference>
<comment type="similarity">
    <text evidence="8">In the N-terminal section; belongs to the long-chain O-acyltransferase family.</text>
</comment>
<accession>A0AAN8WGH8</accession>
<keyword evidence="6" id="KW-0256">Endoplasmic reticulum</keyword>
<comment type="subcellular location">
    <subcellularLocation>
        <location evidence="1">Cell membrane</location>
        <topology evidence="1">Single-pass membrane protein</topology>
    </subcellularLocation>
    <subcellularLocation>
        <location evidence="2">Endoplasmic reticulum membrane</location>
    </subcellularLocation>
</comment>
<comment type="pathway">
    <text evidence="4">Lipid metabolism.</text>
</comment>
<dbReference type="InterPro" id="IPR045034">
    <property type="entry name" value="O-acyltransferase_WSD1-like"/>
</dbReference>